<name>A0ACC2XW61_9TREE</name>
<accession>A0ACC2XW61</accession>
<dbReference type="EMBL" id="JASBWV010000001">
    <property type="protein sequence ID" value="KAJ9128143.1"/>
    <property type="molecule type" value="Genomic_DNA"/>
</dbReference>
<organism evidence="1 2">
    <name type="scientific">Naganishia onofrii</name>
    <dbReference type="NCBI Taxonomy" id="1851511"/>
    <lineage>
        <taxon>Eukaryota</taxon>
        <taxon>Fungi</taxon>
        <taxon>Dikarya</taxon>
        <taxon>Basidiomycota</taxon>
        <taxon>Agaricomycotina</taxon>
        <taxon>Tremellomycetes</taxon>
        <taxon>Filobasidiales</taxon>
        <taxon>Filobasidiaceae</taxon>
        <taxon>Naganishia</taxon>
    </lineage>
</organism>
<gene>
    <name evidence="1" type="ORF">QFC24_000435</name>
</gene>
<keyword evidence="2" id="KW-1185">Reference proteome</keyword>
<evidence type="ECO:0000313" key="2">
    <source>
        <dbReference type="Proteomes" id="UP001234202"/>
    </source>
</evidence>
<sequence length="347" mass="37609">MHRTPRLFSPILTQRIASAYGKPATSFKQSTTSPINACSSCIASHRMASTATAAAKTPATTGVTKAPYSRYKSTPIPTTGGPIKRVIKSATPSTSAATSQSVGTSPTAAKDSSSSTAQVPDPSFPVPQPAALLPDYAALAPPRDLPPPGKKPAAQATYLAENPGFETSPAAAETISWETSFHGLSAKPYEREVAQILMRPLGVKDIEIKPDGLLYLPEIKYRRTLNEAFGPGGWGLAPRGETTITERLVSREWGLVCLGRLASVARGEQEYFNPDGVPTAIEASKSNALMRCCKDLGIASELWDPTFIKDFKKKHCVDVMVEHVTSKKKRKLWRKKEDKFEYPYKEL</sequence>
<comment type="caution">
    <text evidence="1">The sequence shown here is derived from an EMBL/GenBank/DDBJ whole genome shotgun (WGS) entry which is preliminary data.</text>
</comment>
<proteinExistence type="predicted"/>
<dbReference type="Proteomes" id="UP001234202">
    <property type="component" value="Unassembled WGS sequence"/>
</dbReference>
<protein>
    <submittedName>
        <fullName evidence="1">Uncharacterized protein</fullName>
    </submittedName>
</protein>
<reference evidence="1" key="1">
    <citation type="submission" date="2023-04" db="EMBL/GenBank/DDBJ databases">
        <title>Draft Genome sequencing of Naganishia species isolated from polar environments using Oxford Nanopore Technology.</title>
        <authorList>
            <person name="Leo P."/>
            <person name="Venkateswaran K."/>
        </authorList>
    </citation>
    <scope>NUCLEOTIDE SEQUENCE</scope>
    <source>
        <strain evidence="1">DBVPG 5303</strain>
    </source>
</reference>
<evidence type="ECO:0000313" key="1">
    <source>
        <dbReference type="EMBL" id="KAJ9128143.1"/>
    </source>
</evidence>